<protein>
    <recommendedName>
        <fullName evidence="3">GpW protein</fullName>
    </recommendedName>
</protein>
<proteinExistence type="predicted"/>
<keyword evidence="2" id="KW-1185">Reference proteome</keyword>
<evidence type="ECO:0000313" key="2">
    <source>
        <dbReference type="Proteomes" id="UP001568698"/>
    </source>
</evidence>
<gene>
    <name evidence="1" type="ORF">AB6M95_09675</name>
</gene>
<comment type="caution">
    <text evidence="1">The sequence shown here is derived from an EMBL/GenBank/DDBJ whole genome shotgun (WGS) entry which is preliminary data.</text>
</comment>
<dbReference type="EMBL" id="JBGLYH010000023">
    <property type="protein sequence ID" value="MEZ7197015.1"/>
    <property type="molecule type" value="Genomic_DNA"/>
</dbReference>
<accession>A0ABV4K287</accession>
<name>A0ABV4K287_9BACT</name>
<dbReference type="RefSeq" id="WP_371386534.1">
    <property type="nucleotide sequence ID" value="NZ_JBGLYH010000023.1"/>
</dbReference>
<sequence>MATEAELKAELAKYKAARDAILSGGQTVSVGGDQFTRATFFRLEDKIVELENRIAYVRRGGFARSTFVGRG</sequence>
<reference evidence="1 2" key="1">
    <citation type="submission" date="2024-08" db="EMBL/GenBank/DDBJ databases">
        <title>Sulfate-reducing bacteria isolated from formation water of the oil field in Kazakhstan and description of Pseudodesulfovibrio sp.</title>
        <authorList>
            <person name="Bidzhieva S.K."/>
            <person name="Tourova T.P."/>
            <person name="Grouzdev D.S."/>
            <person name="Beletsky A.V."/>
            <person name="Sokolova D.S."/>
            <person name="Samigullina S.R."/>
            <person name="Poltaraus A.B."/>
            <person name="Avtukh A.N."/>
            <person name="Tereshina V.M."/>
            <person name="Zhaparov N.S."/>
            <person name="Mardanov A.V."/>
            <person name="Nazina T.N."/>
        </authorList>
    </citation>
    <scope>NUCLEOTIDE SEQUENCE [LARGE SCALE GENOMIC DNA]</scope>
    <source>
        <strain evidence="1 2">9FUS</strain>
    </source>
</reference>
<dbReference type="Proteomes" id="UP001568698">
    <property type="component" value="Unassembled WGS sequence"/>
</dbReference>
<organism evidence="1 2">
    <name type="scientific">Pseudodesulfovibrio karagichevae</name>
    <dbReference type="NCBI Taxonomy" id="3239305"/>
    <lineage>
        <taxon>Bacteria</taxon>
        <taxon>Pseudomonadati</taxon>
        <taxon>Thermodesulfobacteriota</taxon>
        <taxon>Desulfovibrionia</taxon>
        <taxon>Desulfovibrionales</taxon>
        <taxon>Desulfovibrionaceae</taxon>
    </lineage>
</organism>
<evidence type="ECO:0008006" key="3">
    <source>
        <dbReference type="Google" id="ProtNLM"/>
    </source>
</evidence>
<evidence type="ECO:0000313" key="1">
    <source>
        <dbReference type="EMBL" id="MEZ7197015.1"/>
    </source>
</evidence>